<accession>A0AB34IG70</accession>
<evidence type="ECO:0000313" key="1">
    <source>
        <dbReference type="EMBL" id="KAL1496821.1"/>
    </source>
</evidence>
<organism evidence="1 2">
    <name type="scientific">Prymnesium parvum</name>
    <name type="common">Toxic golden alga</name>
    <dbReference type="NCBI Taxonomy" id="97485"/>
    <lineage>
        <taxon>Eukaryota</taxon>
        <taxon>Haptista</taxon>
        <taxon>Haptophyta</taxon>
        <taxon>Prymnesiophyceae</taxon>
        <taxon>Prymnesiales</taxon>
        <taxon>Prymnesiaceae</taxon>
        <taxon>Prymnesium</taxon>
    </lineage>
</organism>
<dbReference type="EMBL" id="JBGBPQ010000028">
    <property type="protein sequence ID" value="KAL1496821.1"/>
    <property type="molecule type" value="Genomic_DNA"/>
</dbReference>
<comment type="caution">
    <text evidence="1">The sequence shown here is derived from an EMBL/GenBank/DDBJ whole genome shotgun (WGS) entry which is preliminary data.</text>
</comment>
<name>A0AB34IG70_PRYPA</name>
<protein>
    <submittedName>
        <fullName evidence="1">Uncharacterized protein</fullName>
    </submittedName>
</protein>
<proteinExistence type="predicted"/>
<keyword evidence="2" id="KW-1185">Reference proteome</keyword>
<evidence type="ECO:0000313" key="2">
    <source>
        <dbReference type="Proteomes" id="UP001515480"/>
    </source>
</evidence>
<reference evidence="1 2" key="1">
    <citation type="journal article" date="2024" name="Science">
        <title>Giant polyketide synthase enzymes in the biosynthesis of giant marine polyether toxins.</title>
        <authorList>
            <person name="Fallon T.R."/>
            <person name="Shende V.V."/>
            <person name="Wierzbicki I.H."/>
            <person name="Pendleton A.L."/>
            <person name="Watervoot N.F."/>
            <person name="Auber R.P."/>
            <person name="Gonzalez D.J."/>
            <person name="Wisecaver J.H."/>
            <person name="Moore B.S."/>
        </authorList>
    </citation>
    <scope>NUCLEOTIDE SEQUENCE [LARGE SCALE GENOMIC DNA]</scope>
    <source>
        <strain evidence="1 2">12B1</strain>
    </source>
</reference>
<dbReference type="Proteomes" id="UP001515480">
    <property type="component" value="Unassembled WGS sequence"/>
</dbReference>
<gene>
    <name evidence="1" type="ORF">AB1Y20_014407</name>
</gene>
<sequence length="3234" mass="378194">MRSAWLKWAEGSARRVVALGVLRRGLGALVHHAMWRSFRRLEEALLERTAESVVLTALSRLRHRLDARALSQWAWATLRQLEVVVRRRVAQRRWAGRSLVWSIRRWGERTRRVRELRAVIGRSRLRVGSAALHTWAERSARRVVALGVLRRGLGALVHHAMWRSFRRLEEAVHERTAESVVQAALSRLRHRLEARALSQWAWATRRQLEVAERRETPLRRWAGHSLVWSIRRWGERTRGVRELRAVIGRWRLRVGSAALHTWAERSARRVGALGVLRRGLGALVHHAMWRSFRRLEEAVHERTAESVVQAALSRLRHRLEARALSQWAWATRRQLEVAERREVSLHRWAGHSLVWSIRRWGERTRGVLELRAVIGRWRLRVGSAALHTWAERSARRVGALGVLRRGVGALVHHAMWRSFRRLEEAVHERTAESAVQAALSRLRHREEARALSQWAWATRRQLEVAERREVSLRRWAGHSLVWSIRRWGERTRGVRELRAVIGRWRLRVGSAALHTWAERSARRVVALGVLRRGVGALVHHAMWRSFRRFEEAVHERTAESVVQAALSRLRHRLEARALSQWAWATRRQLEVGREDARCAELRAVIGRWRLRVGSAALHTWAERSARRVVALGVLRRGVGALVHHAMWRSFRRLEEAVHEHTAESAVQAALSRLRHREEARALSQWAWATRRQLEVAERREVSLRRWAGHSLVWSIRRWGERTRGVRELRAVIGRWRLRMGSAALRTWAERSARRVGALGVLRRGVGALVHHAMWRSFRRLEEAVHERTAESAVQAALSRLRHRLEARALSQWAWATRRQLEVAERREVSLRRWAGHSLVWSIRRWGERTRGVRELRAVIGRWRLRVGSAALHTWAERSARRVVALGVLRRGVGALVHHAMWRSFRRLEEAVHERTAESVVQAALSRLRHRLEARALSQWAWATRRQLEVAERREVSLRRWAGHSLVWSIRRWGERTRGVRELRAVIGRWRLRVGSAALHTWAERSARRVGALGVLRRGVGALVHHAMWRSFRRLEEAVHERTAESAWAWATRRQLEVAERREVPLRRWAGHSLVWSIRRWGERTRGVRELRAVIGRWRLRVGSAALHTWAERSARRVVALGVLRRGVGALVHHAMWRSFRRLEEAAHERTAESVVQAALSRLRHRLEARALSQWAWATRRQLEVAERREVSLRRWAGHSLVWSIQRGGERTRGVRELRAVIGRWRLRVGSEALHTWAKRSARRVGALGVLRRGVGALVHHAMWRSFRRLEEAVHERTEESAVQAALSRLRHREEARALSQWAWATRRQLEVAERREVSLRRWAGHSLLWSIRRWGERARGVRELRAVIGRWRLRVGSTALRTWAERSARRVGALGVLRRGLGALVHHAMWRSFRRFEEAVHERTAESVVQAALSRLRHRVEARALSQWAWATRRQLEVAERREVPLRRWAGHSLVWSIRRWGERTRGVLELRAVIGRWRLRVGSAALHTWAERSARRVVALGVLRRGVGALVHHAMWRSFRRLEEAVHEHTAESAVQAALSRLRHREEARALSQWAWATRRQLEVAERREVSLRRWAGHSLVWSIRRWGERTRGVRELRAVIGRWRLRMGSAALHTWAERSARRVGALGVLRRGVGALVHHAMWRSFRRLEEAVHERTAESAVQAALSRLRHRLEARALSQWAWATRRQLEVAERREVSLRRWAGHSLLWSIRRWGERTRGLRELRAVIGRWRLRVGSAALHTWAERSARRVGALGVLRRGVGALVHHAMWRSFRRLEEAVHERTAESVVQAALSRLRHRLEARALSQWAWATRRQLEVAERREVSLRRWAGHSLVWSIRRWGERTRGVRELRAVIGRWRLRVGSAALHTWAERSARRVGALGVLRRGLGALVHHAMWRSFRRLEEVVHERTAESAVQAALSRLRHRLEARALSQWAWATRRQLEVAERREVSLRRWAGHSLVWSIRRWGERTRGVRELRAVIGRWRLRVGSAALHTWAERSARRVVALGVLRRGVGALVHHAMWRSFRRLEEAVHERTAESVVQAALSRLRHRLEARALSQWAWATRRQLEVAERREVSLRRWAGHSLVWSIRRWGERTRGVRELRAVIGRWRLRVGSAALHTWAERSARRVGALGVLRRGVGALVHHAMWRSFRRLEEAVHERTEESAVQAALSRLRHREEARALSQWAWATRRQLEVAERREVSLRRWAGHSLLWSIRRWGERARGVRELRAVIGRWRLRVGSTALRTWAERSARRVGALGVLRRGLGALVHHAMWRSFRRFEETVHERTAESVVQAALSRLRHRVEARALSQWAWATRRQLEVAERREVPLRRWAGHSLVWSIRRWGERTRGVRELRAVIGRWRLRVGSAALHTWAERSARRVGALGVLRRGVGALVHHAMWRSFRRLEEAAHERTAESVVQAALSRLRHRLEARALSQWAWATRRQLEVAERREVSLRRWAGHSLVWSIRRWGERTRGVRELRAVIGRWRLRMGSAALHTWAERSARRVGALGVLRRGVGALVHHAMWRSFRRLEEAVHERTAESAVQAALSRLRHRLEARALSQWAWATRRQLEVAERREVSLRRWAGHSLVWSIRRWGERTRGLRELRAVIGRWRLRVGSAALHTWAERSARRVGALGVLRRGVGALVHHAMWRSFRRLEEAVHERTAESVVQAALSRLRHRLEARALSQWAWATRRQLEVAERREVSLRRWAGHSLVWSIRRWGERTRGVRELRAVIGRWRLRVGSAALHTWAERSARRVGALGVLRRGVGALEQHAMQLFRRLEEAVHERTAESVVQAALSRLRHREEARALSQWAWATRRQLEVAERREVSLRRWAGHSLLWSIRRWGERTRGVRELRAVIGRWRLRVGSAALHTWAERSARRVVALGVLRRGVGALVHHAMWHSFRRLEEAVHERTAESVVQAALSRLRHREETRALSQWAWATRRQLEVAERREVSLRRWAGHSLVWSIRRWGERTRGVRELRAVIGRWRLRVGSAALHTWAERSARRVGALGVLRRGVGALVHHAMWRSFRRLEEAVHERTAESVVQAALSRLRHRLEARALSQWAWATRRQLEVAERREVSLHRWAGHSLVWSIRRWGERTRGVRELRAVIGRWRLRVGSTALRTWAERSARRVGALGVLRRGLGALVHHAMWRSFRRLEETVHERTAESVVQAALSRLRHREETRALSQWAWATRRQLEVGREDSSYSAAVCCCYLLGL</sequence>